<protein>
    <recommendedName>
        <fullName evidence="4">BZIP transcription factor</fullName>
    </recommendedName>
</protein>
<dbReference type="EMBL" id="JAGSXJ010000014">
    <property type="protein sequence ID" value="KAH6685889.1"/>
    <property type="molecule type" value="Genomic_DNA"/>
</dbReference>
<keyword evidence="3" id="KW-1185">Reference proteome</keyword>
<accession>A0A9P9A9J0</accession>
<sequence length="341" mass="38180">MPLPAVPAVPSSSGSPPRKPGQRVHSDAQLVRKRQMDRLKQKTNRDENKKRMEKLEGDMALLLSKVDGMARQLDLHLGSVPRSPSPLPMSPSTAEGNAHVKLEETGPETAAMGGRVSFGDNDNYFPPANLAAHCRCGIQHLNLTECLEYSSLAMLYEAHVGIAQDPERVPPRLPLNPPVANMILLSTEGNPVVFFASTILRQFVVSDIQTLLGIYLVAYRFLRWRLYPDATSLEGVPEWLRPTAVQEAHVHPLCIDYIPWPALRDYLCLNQDHDRRHSVALYIRSLRLAWPSERPLLQTDLTNGGVILDPAFPDFATDILNWNMGSPWEDEFPQLTGFLRS</sequence>
<dbReference type="PANTHER" id="PTHR37012:SF2">
    <property type="entry name" value="BZIP DOMAIN-CONTAINING PROTEIN-RELATED"/>
    <property type="match status" value="1"/>
</dbReference>
<dbReference type="PANTHER" id="PTHR37012">
    <property type="entry name" value="B-ZIP TRANSCRIPTION FACTOR (EUROFUNG)-RELATED"/>
    <property type="match status" value="1"/>
</dbReference>
<evidence type="ECO:0000256" key="1">
    <source>
        <dbReference type="SAM" id="MobiDB-lite"/>
    </source>
</evidence>
<proteinExistence type="predicted"/>
<dbReference type="OrthoDB" id="4161589at2759"/>
<comment type="caution">
    <text evidence="2">The sequence shown here is derived from an EMBL/GenBank/DDBJ whole genome shotgun (WGS) entry which is preliminary data.</text>
</comment>
<dbReference type="InterPro" id="IPR021833">
    <property type="entry name" value="DUF3425"/>
</dbReference>
<dbReference type="Pfam" id="PF11905">
    <property type="entry name" value="DUF3425"/>
    <property type="match status" value="1"/>
</dbReference>
<feature type="region of interest" description="Disordered" evidence="1">
    <location>
        <begin position="1"/>
        <end position="52"/>
    </location>
</feature>
<feature type="compositionally biased region" description="Basic and acidic residues" evidence="1">
    <location>
        <begin position="34"/>
        <end position="52"/>
    </location>
</feature>
<reference evidence="2" key="1">
    <citation type="journal article" date="2021" name="Nat. Commun.">
        <title>Genetic determinants of endophytism in the Arabidopsis root mycobiome.</title>
        <authorList>
            <person name="Mesny F."/>
            <person name="Miyauchi S."/>
            <person name="Thiergart T."/>
            <person name="Pickel B."/>
            <person name="Atanasova L."/>
            <person name="Karlsson M."/>
            <person name="Huettel B."/>
            <person name="Barry K.W."/>
            <person name="Haridas S."/>
            <person name="Chen C."/>
            <person name="Bauer D."/>
            <person name="Andreopoulos W."/>
            <person name="Pangilinan J."/>
            <person name="LaButti K."/>
            <person name="Riley R."/>
            <person name="Lipzen A."/>
            <person name="Clum A."/>
            <person name="Drula E."/>
            <person name="Henrissat B."/>
            <person name="Kohler A."/>
            <person name="Grigoriev I.V."/>
            <person name="Martin F.M."/>
            <person name="Hacquard S."/>
        </authorList>
    </citation>
    <scope>NUCLEOTIDE SEQUENCE</scope>
    <source>
        <strain evidence="2">MPI-SDFR-AT-0117</strain>
    </source>
</reference>
<dbReference type="AlphaFoldDB" id="A0A9P9A9J0"/>
<gene>
    <name evidence="2" type="ORF">F5X68DRAFT_241186</name>
</gene>
<organism evidence="2 3">
    <name type="scientific">Plectosphaerella plurivora</name>
    <dbReference type="NCBI Taxonomy" id="936078"/>
    <lineage>
        <taxon>Eukaryota</taxon>
        <taxon>Fungi</taxon>
        <taxon>Dikarya</taxon>
        <taxon>Ascomycota</taxon>
        <taxon>Pezizomycotina</taxon>
        <taxon>Sordariomycetes</taxon>
        <taxon>Hypocreomycetidae</taxon>
        <taxon>Glomerellales</taxon>
        <taxon>Plectosphaerellaceae</taxon>
        <taxon>Plectosphaerella</taxon>
    </lineage>
</organism>
<evidence type="ECO:0000313" key="2">
    <source>
        <dbReference type="EMBL" id="KAH6685889.1"/>
    </source>
</evidence>
<evidence type="ECO:0008006" key="4">
    <source>
        <dbReference type="Google" id="ProtNLM"/>
    </source>
</evidence>
<evidence type="ECO:0000313" key="3">
    <source>
        <dbReference type="Proteomes" id="UP000770015"/>
    </source>
</evidence>
<name>A0A9P9A9J0_9PEZI</name>
<dbReference type="Proteomes" id="UP000770015">
    <property type="component" value="Unassembled WGS sequence"/>
</dbReference>